<evidence type="ECO:0000313" key="2">
    <source>
        <dbReference type="EMBL" id="DAD81340.1"/>
    </source>
</evidence>
<sequence length="130" mass="14755">MLENIYKLKKMLLYKEIKKAKGNKLELTDGTKIELYMSDNDCCALASGEWILSDEFEGCITNVDFSFSDEDFYGGRCITLKLTIYHNQNKIAQADCYADNGNAGYYFSVLSVNVKNIDGKQLDDYILLSV</sequence>
<dbReference type="InterPro" id="IPR055871">
    <property type="entry name" value="DUF7448"/>
</dbReference>
<dbReference type="EMBL" id="BK014899">
    <property type="protein sequence ID" value="DAD81340.1"/>
    <property type="molecule type" value="Genomic_DNA"/>
</dbReference>
<feature type="domain" description="DUF7448" evidence="1">
    <location>
        <begin position="11"/>
        <end position="106"/>
    </location>
</feature>
<accession>A0A8S5MGK8</accession>
<name>A0A8S5MGK8_9CAUD</name>
<dbReference type="Pfam" id="PF24240">
    <property type="entry name" value="DUF7448"/>
    <property type="match status" value="1"/>
</dbReference>
<organism evidence="2">
    <name type="scientific">Siphoviridae sp. ctHl62</name>
    <dbReference type="NCBI Taxonomy" id="2826235"/>
    <lineage>
        <taxon>Viruses</taxon>
        <taxon>Duplodnaviria</taxon>
        <taxon>Heunggongvirae</taxon>
        <taxon>Uroviricota</taxon>
        <taxon>Caudoviricetes</taxon>
    </lineage>
</organism>
<reference evidence="2" key="1">
    <citation type="journal article" date="2021" name="Proc. Natl. Acad. Sci. U.S.A.">
        <title>A Catalog of Tens of Thousands of Viruses from Human Metagenomes Reveals Hidden Associations with Chronic Diseases.</title>
        <authorList>
            <person name="Tisza M.J."/>
            <person name="Buck C.B."/>
        </authorList>
    </citation>
    <scope>NUCLEOTIDE SEQUENCE</scope>
    <source>
        <strain evidence="2">CtHl62</strain>
    </source>
</reference>
<proteinExistence type="predicted"/>
<protein>
    <recommendedName>
        <fullName evidence="1">DUF7448 domain-containing protein</fullName>
    </recommendedName>
</protein>
<evidence type="ECO:0000259" key="1">
    <source>
        <dbReference type="Pfam" id="PF24240"/>
    </source>
</evidence>